<keyword evidence="2" id="KW-0732">Signal</keyword>
<feature type="region of interest" description="Disordered" evidence="1">
    <location>
        <begin position="26"/>
        <end position="74"/>
    </location>
</feature>
<reference evidence="4" key="1">
    <citation type="journal article" date="2019" name="Int. J. Syst. Evol. Microbiol.">
        <title>The Global Catalogue of Microorganisms (GCM) 10K type strain sequencing project: providing services to taxonomists for standard genome sequencing and annotation.</title>
        <authorList>
            <consortium name="The Broad Institute Genomics Platform"/>
            <consortium name="The Broad Institute Genome Sequencing Center for Infectious Disease"/>
            <person name="Wu L."/>
            <person name="Ma J."/>
        </authorList>
    </citation>
    <scope>NUCLEOTIDE SEQUENCE [LARGE SCALE GENOMIC DNA]</scope>
    <source>
        <strain evidence="4">KCTC 52487</strain>
    </source>
</reference>
<evidence type="ECO:0000313" key="3">
    <source>
        <dbReference type="EMBL" id="MFC2926490.1"/>
    </source>
</evidence>
<evidence type="ECO:0000256" key="2">
    <source>
        <dbReference type="SAM" id="SignalP"/>
    </source>
</evidence>
<accession>A0ABV6ZYJ3</accession>
<name>A0ABV6ZYJ3_9PROT</name>
<dbReference type="Proteomes" id="UP001595379">
    <property type="component" value="Unassembled WGS sequence"/>
</dbReference>
<feature type="chain" id="PRO_5047420317" evidence="2">
    <location>
        <begin position="19"/>
        <end position="153"/>
    </location>
</feature>
<feature type="signal peptide" evidence="2">
    <location>
        <begin position="1"/>
        <end position="18"/>
    </location>
</feature>
<protein>
    <submittedName>
        <fullName evidence="3">Uncharacterized protein</fullName>
    </submittedName>
</protein>
<dbReference type="PROSITE" id="PS51257">
    <property type="entry name" value="PROKAR_LIPOPROTEIN"/>
    <property type="match status" value="1"/>
</dbReference>
<dbReference type="EMBL" id="JBHRSV010000019">
    <property type="protein sequence ID" value="MFC2926490.1"/>
    <property type="molecule type" value="Genomic_DNA"/>
</dbReference>
<gene>
    <name evidence="3" type="ORF">ACFOOR_10275</name>
</gene>
<dbReference type="RefSeq" id="WP_343164281.1">
    <property type="nucleotide sequence ID" value="NZ_JBHRSV010000019.1"/>
</dbReference>
<evidence type="ECO:0000256" key="1">
    <source>
        <dbReference type="SAM" id="MobiDB-lite"/>
    </source>
</evidence>
<comment type="caution">
    <text evidence="3">The sequence shown here is derived from an EMBL/GenBank/DDBJ whole genome shotgun (WGS) entry which is preliminary data.</text>
</comment>
<sequence length="153" mass="16075">MKSFVSIFGAAAIALVLAGCGGSDEPADDAPEAVNGQMDHQDGNDASYDDEDAGNDAVTSGGDEPMNSAGTDPEFIDGCLMSSNMSREMCVCLAASAREQLSESAHDFLVATLNQRADEATEIRARMSIEDVTSSAMFMTNGTRDCAERGFNQ</sequence>
<keyword evidence="4" id="KW-1185">Reference proteome</keyword>
<organism evidence="3 4">
    <name type="scientific">Hyphobacterium vulgare</name>
    <dbReference type="NCBI Taxonomy" id="1736751"/>
    <lineage>
        <taxon>Bacteria</taxon>
        <taxon>Pseudomonadati</taxon>
        <taxon>Pseudomonadota</taxon>
        <taxon>Alphaproteobacteria</taxon>
        <taxon>Maricaulales</taxon>
        <taxon>Maricaulaceae</taxon>
        <taxon>Hyphobacterium</taxon>
    </lineage>
</organism>
<evidence type="ECO:0000313" key="4">
    <source>
        <dbReference type="Proteomes" id="UP001595379"/>
    </source>
</evidence>
<proteinExistence type="predicted"/>